<dbReference type="InterPro" id="IPR013693">
    <property type="entry name" value="SpoIID/LytB_N"/>
</dbReference>
<proteinExistence type="predicted"/>
<evidence type="ECO:0000256" key="1">
    <source>
        <dbReference type="SAM" id="Phobius"/>
    </source>
</evidence>
<feature type="domain" description="Sporulation stage II protein D amidase enhancer LytB N-terminal" evidence="2">
    <location>
        <begin position="73"/>
        <end position="174"/>
    </location>
</feature>
<name>A0A9D1JI04_9FIRM</name>
<dbReference type="Proteomes" id="UP000823982">
    <property type="component" value="Unassembled WGS sequence"/>
</dbReference>
<keyword evidence="1" id="KW-1133">Transmembrane helix</keyword>
<keyword evidence="1" id="KW-0812">Transmembrane</keyword>
<dbReference type="EMBL" id="DVIR01000048">
    <property type="protein sequence ID" value="HIS24808.1"/>
    <property type="molecule type" value="Genomic_DNA"/>
</dbReference>
<feature type="transmembrane region" description="Helical" evidence="1">
    <location>
        <begin position="7"/>
        <end position="29"/>
    </location>
</feature>
<organism evidence="3 4">
    <name type="scientific">Candidatus Faeciplasma gallinarum</name>
    <dbReference type="NCBI Taxonomy" id="2840799"/>
    <lineage>
        <taxon>Bacteria</taxon>
        <taxon>Bacillati</taxon>
        <taxon>Bacillota</taxon>
        <taxon>Clostridia</taxon>
        <taxon>Eubacteriales</taxon>
        <taxon>Oscillospiraceae</taxon>
        <taxon>Oscillospiraceae incertae sedis</taxon>
        <taxon>Candidatus Faeciplasma</taxon>
    </lineage>
</organism>
<reference evidence="3" key="2">
    <citation type="journal article" date="2021" name="PeerJ">
        <title>Extensive microbial diversity within the chicken gut microbiome revealed by metagenomics and culture.</title>
        <authorList>
            <person name="Gilroy R."/>
            <person name="Ravi A."/>
            <person name="Getino M."/>
            <person name="Pursley I."/>
            <person name="Horton D.L."/>
            <person name="Alikhan N.F."/>
            <person name="Baker D."/>
            <person name="Gharbi K."/>
            <person name="Hall N."/>
            <person name="Watson M."/>
            <person name="Adriaenssens E.M."/>
            <person name="Foster-Nyarko E."/>
            <person name="Jarju S."/>
            <person name="Secka A."/>
            <person name="Antonio M."/>
            <person name="Oren A."/>
            <person name="Chaudhuri R.R."/>
            <person name="La Ragione R."/>
            <person name="Hildebrand F."/>
            <person name="Pallen M.J."/>
        </authorList>
    </citation>
    <scope>NUCLEOTIDE SEQUENCE</scope>
    <source>
        <strain evidence="3">CHK157-1446</strain>
    </source>
</reference>
<accession>A0A9D1JI04</accession>
<comment type="caution">
    <text evidence="3">The sequence shown here is derived from an EMBL/GenBank/DDBJ whole genome shotgun (WGS) entry which is preliminary data.</text>
</comment>
<dbReference type="Pfam" id="PF08486">
    <property type="entry name" value="SpoIID"/>
    <property type="match status" value="1"/>
</dbReference>
<evidence type="ECO:0000313" key="4">
    <source>
        <dbReference type="Proteomes" id="UP000823982"/>
    </source>
</evidence>
<evidence type="ECO:0000313" key="3">
    <source>
        <dbReference type="EMBL" id="HIS24808.1"/>
    </source>
</evidence>
<reference evidence="3" key="1">
    <citation type="submission" date="2020-10" db="EMBL/GenBank/DDBJ databases">
        <authorList>
            <person name="Gilroy R."/>
        </authorList>
    </citation>
    <scope>NUCLEOTIDE SEQUENCE</scope>
    <source>
        <strain evidence="3">CHK157-1446</strain>
    </source>
</reference>
<protein>
    <submittedName>
        <fullName evidence="3">SpoIID/LytB domain-containing protein</fullName>
    </submittedName>
</protein>
<gene>
    <name evidence="3" type="ORF">IAD01_05330</name>
</gene>
<dbReference type="NCBIfam" id="TIGR02669">
    <property type="entry name" value="SpoIID_LytB"/>
    <property type="match status" value="1"/>
</dbReference>
<sequence>MKNFAKGLIVVALSLVIIPLATVFISSLINDNALPASSPEVSLDADPSDKPNGLEYELIDTVLVYDTVSMTQSELSTEQYLVRAVLGTLSPYAHDELIKAQSVLMYTYILGRRLEELDTPTPELHGCDISTDTNLYFPLVDEDSFYAQYGDEADELVDKVTKLVQETMGEYLSYDESPIVVAFCFSCGGRTESASDVLGEDVPYLKSVSCEYDADYTIDVTYSKTEVFARVATKNDAITLLGDPSGWIVPVEVTGTGYVKQVLVGSDNVISGATLASWLNLPSARFTVSYSDEFMRFTFKVSGNGNLLGLSQYGANEMANRGWTYDEILMYFFSDTQICKSA</sequence>
<keyword evidence="1" id="KW-0472">Membrane</keyword>
<dbReference type="GO" id="GO:0030435">
    <property type="term" value="P:sporulation resulting in formation of a cellular spore"/>
    <property type="evidence" value="ECO:0007669"/>
    <property type="project" value="InterPro"/>
</dbReference>
<dbReference type="AlphaFoldDB" id="A0A9D1JI04"/>
<dbReference type="InterPro" id="IPR013486">
    <property type="entry name" value="SpoIID/LytB"/>
</dbReference>
<evidence type="ECO:0000259" key="2">
    <source>
        <dbReference type="Pfam" id="PF08486"/>
    </source>
</evidence>